<evidence type="ECO:0000256" key="1">
    <source>
        <dbReference type="SAM" id="Phobius"/>
    </source>
</evidence>
<evidence type="ECO:0000313" key="3">
    <source>
        <dbReference type="Proteomes" id="UP001271648"/>
    </source>
</evidence>
<dbReference type="EMBL" id="JAUBDJ010000006">
    <property type="protein sequence ID" value="MDW0117471.1"/>
    <property type="molecule type" value="Genomic_DNA"/>
</dbReference>
<keyword evidence="3" id="KW-1185">Reference proteome</keyword>
<dbReference type="AlphaFoldDB" id="A0AAW9ACW7"/>
<keyword evidence="1" id="KW-0472">Membrane</keyword>
<feature type="transmembrane region" description="Helical" evidence="1">
    <location>
        <begin position="20"/>
        <end position="42"/>
    </location>
</feature>
<organism evidence="2 3">
    <name type="scientific">Sporosarcina thermotolerans</name>
    <dbReference type="NCBI Taxonomy" id="633404"/>
    <lineage>
        <taxon>Bacteria</taxon>
        <taxon>Bacillati</taxon>
        <taxon>Bacillota</taxon>
        <taxon>Bacilli</taxon>
        <taxon>Bacillales</taxon>
        <taxon>Caryophanaceae</taxon>
        <taxon>Sporosarcina</taxon>
    </lineage>
</organism>
<sequence>MHCGQFLNAGSVGLGFLAKSVGYGMTFSYSAATMIIILVLYLMGSKKTVAMAANKEKVS</sequence>
<gene>
    <name evidence="2" type="ORF">QTL97_11035</name>
</gene>
<keyword evidence="1" id="KW-0812">Transmembrane</keyword>
<keyword evidence="1" id="KW-1133">Transmembrane helix</keyword>
<evidence type="ECO:0000313" key="2">
    <source>
        <dbReference type="EMBL" id="MDW0117471.1"/>
    </source>
</evidence>
<dbReference type="RefSeq" id="WP_283734355.1">
    <property type="nucleotide sequence ID" value="NZ_CP125968.1"/>
</dbReference>
<accession>A0AAW9ACW7</accession>
<protein>
    <submittedName>
        <fullName evidence="2">Uncharacterized protein</fullName>
    </submittedName>
</protein>
<dbReference type="Proteomes" id="UP001271648">
    <property type="component" value="Unassembled WGS sequence"/>
</dbReference>
<name>A0AAW9ACW7_9BACL</name>
<reference evidence="2 3" key="1">
    <citation type="submission" date="2023-06" db="EMBL/GenBank/DDBJ databases">
        <title>Sporosarcina sp. nov., isolated from Korean traditional fermented seafood 'Jeotgal'.</title>
        <authorList>
            <person name="Yang A.I."/>
            <person name="Shin N.-R."/>
        </authorList>
    </citation>
    <scope>NUCLEOTIDE SEQUENCE [LARGE SCALE GENOMIC DNA]</scope>
    <source>
        <strain evidence="2 3">KCTC43456</strain>
    </source>
</reference>
<comment type="caution">
    <text evidence="2">The sequence shown here is derived from an EMBL/GenBank/DDBJ whole genome shotgun (WGS) entry which is preliminary data.</text>
</comment>
<proteinExistence type="predicted"/>